<feature type="domain" description="SSD" evidence="8">
    <location>
        <begin position="540"/>
        <end position="711"/>
    </location>
</feature>
<accession>A0ABV9EUC6</accession>
<feature type="compositionally biased region" description="Basic and acidic residues" evidence="6">
    <location>
        <begin position="781"/>
        <end position="811"/>
    </location>
</feature>
<evidence type="ECO:0000256" key="3">
    <source>
        <dbReference type="ARBA" id="ARBA00022692"/>
    </source>
</evidence>
<reference evidence="10" key="1">
    <citation type="journal article" date="2019" name="Int. J. Syst. Evol. Microbiol.">
        <title>The Global Catalogue of Microorganisms (GCM) 10K type strain sequencing project: providing services to taxonomists for standard genome sequencing and annotation.</title>
        <authorList>
            <consortium name="The Broad Institute Genomics Platform"/>
            <consortium name="The Broad Institute Genome Sequencing Center for Infectious Disease"/>
            <person name="Wu L."/>
            <person name="Ma J."/>
        </authorList>
    </citation>
    <scope>NUCLEOTIDE SEQUENCE [LARGE SCALE GENOMIC DNA]</scope>
    <source>
        <strain evidence="10">CCUG 49560</strain>
    </source>
</reference>
<feature type="transmembrane region" description="Helical" evidence="7">
    <location>
        <begin position="232"/>
        <end position="255"/>
    </location>
</feature>
<evidence type="ECO:0000256" key="2">
    <source>
        <dbReference type="ARBA" id="ARBA00022475"/>
    </source>
</evidence>
<evidence type="ECO:0000256" key="4">
    <source>
        <dbReference type="ARBA" id="ARBA00022989"/>
    </source>
</evidence>
<evidence type="ECO:0000256" key="1">
    <source>
        <dbReference type="ARBA" id="ARBA00004651"/>
    </source>
</evidence>
<proteinExistence type="predicted"/>
<evidence type="ECO:0000313" key="9">
    <source>
        <dbReference type="EMBL" id="MFC4591719.1"/>
    </source>
</evidence>
<dbReference type="SUPFAM" id="SSF82866">
    <property type="entry name" value="Multidrug efflux transporter AcrB transmembrane domain"/>
    <property type="match status" value="2"/>
</dbReference>
<dbReference type="PANTHER" id="PTHR33406">
    <property type="entry name" value="MEMBRANE PROTEIN MJ1562-RELATED"/>
    <property type="match status" value="1"/>
</dbReference>
<dbReference type="Pfam" id="PF03176">
    <property type="entry name" value="MMPL"/>
    <property type="match status" value="2"/>
</dbReference>
<feature type="transmembrane region" description="Helical" evidence="7">
    <location>
        <begin position="381"/>
        <end position="400"/>
    </location>
</feature>
<dbReference type="Gene3D" id="1.20.1640.10">
    <property type="entry name" value="Multidrug efflux transporter AcrB transmembrane domain"/>
    <property type="match status" value="2"/>
</dbReference>
<protein>
    <submittedName>
        <fullName evidence="9">MMPL family transporter</fullName>
    </submittedName>
</protein>
<keyword evidence="4 7" id="KW-1133">Transmembrane helix</keyword>
<feature type="transmembrane region" description="Helical" evidence="7">
    <location>
        <begin position="653"/>
        <end position="679"/>
    </location>
</feature>
<feature type="transmembrane region" description="Helical" evidence="7">
    <location>
        <begin position="542"/>
        <end position="561"/>
    </location>
</feature>
<dbReference type="PANTHER" id="PTHR33406:SF13">
    <property type="entry name" value="MEMBRANE PROTEIN YDFJ"/>
    <property type="match status" value="1"/>
</dbReference>
<keyword evidence="5 7" id="KW-0472">Membrane</keyword>
<feature type="transmembrane region" description="Helical" evidence="7">
    <location>
        <begin position="612"/>
        <end position="632"/>
    </location>
</feature>
<evidence type="ECO:0000313" key="10">
    <source>
        <dbReference type="Proteomes" id="UP001595891"/>
    </source>
</evidence>
<dbReference type="InterPro" id="IPR004869">
    <property type="entry name" value="MMPL_dom"/>
</dbReference>
<feature type="transmembrane region" description="Helical" evidence="7">
    <location>
        <begin position="685"/>
        <end position="704"/>
    </location>
</feature>
<dbReference type="InterPro" id="IPR050545">
    <property type="entry name" value="Mycobact_MmpL"/>
</dbReference>
<sequence length="811" mass="86079">MSTAERRTLTVRVANWSGAHPWRAIIGWFLFVTLCLVAGSMAGTRNATTEDYRVGEAGRAEAFAAEGDLQRRPVEQILVRARSGALDPAAARAAADDLTARMKDLPEVLRVDPPVRSADGQVLRVDVTMAGPELEARGHVAPLLERTAAVQRSHPGLVVEETGSASISKGLDRQRGEDFTLSEAIALPVTLVTLLAVFGSVLMAGVPLLLALSSIAASMGVAMVASHLFPDAGVGSSVILLIGLAVGVDYTLFYLKREREERARAQGRLDSEAVVRLAAATSGRAIMVSGLAVVVSSATLYLAADVIFSSLATATIAAVLVAMASSVTVLPALLVKIGQRSERRAGRQGGQARTRRWARAGRPGSGRAWSVLLRPASRHPVITLCVALLLMGALALPALGMRLRVLNRDSHSRQIQEVSAWDRLTGAFPDMRTRHQVVVRSDPARAGQVALALRDLGRRAGGDPLFAANFRPVVQTSADGRISVLELRVPYRLSSPEAAESLTRIRRDLVPATAGRVPGAEVAVTGDVARDADYLANQDEKLPLVVGFLLLLTFVMTVVVFRSVVLGLLGVALNLLSVAAAFGLLVVFFQHGLATTLFGFDASATGGIGSRVPLFLLVILFGLSMDYQVFVVSRIREAALRGVPARQAVVEGLTATAGVVTSAAFVMVTVFTAFVFLHLAELKQIGFALATAVLLDAFVIRVLILPSAMTLLGRASWWPSREMRRAASSPPGLEVSRARDAAASPTWGDGTARRGPLPPAAGEPTLTPLHGGTGPDLLETPSKRFDIDVRRRRGEAGTGRRQDNSGEEDHA</sequence>
<keyword evidence="10" id="KW-1185">Reference proteome</keyword>
<dbReference type="PROSITE" id="PS50156">
    <property type="entry name" value="SSD"/>
    <property type="match status" value="1"/>
</dbReference>
<keyword evidence="2" id="KW-1003">Cell membrane</keyword>
<comment type="subcellular location">
    <subcellularLocation>
        <location evidence="1">Cell membrane</location>
        <topology evidence="1">Multi-pass membrane protein</topology>
    </subcellularLocation>
</comment>
<feature type="transmembrane region" description="Helical" evidence="7">
    <location>
        <begin position="568"/>
        <end position="592"/>
    </location>
</feature>
<feature type="transmembrane region" description="Helical" evidence="7">
    <location>
        <begin position="310"/>
        <end position="335"/>
    </location>
</feature>
<evidence type="ECO:0000256" key="6">
    <source>
        <dbReference type="SAM" id="MobiDB-lite"/>
    </source>
</evidence>
<dbReference type="RefSeq" id="WP_262845454.1">
    <property type="nucleotide sequence ID" value="NZ_JANZYP010000039.1"/>
</dbReference>
<evidence type="ECO:0000259" key="8">
    <source>
        <dbReference type="PROSITE" id="PS50156"/>
    </source>
</evidence>
<feature type="region of interest" description="Disordered" evidence="6">
    <location>
        <begin position="727"/>
        <end position="811"/>
    </location>
</feature>
<feature type="transmembrane region" description="Helical" evidence="7">
    <location>
        <begin position="25"/>
        <end position="43"/>
    </location>
</feature>
<evidence type="ECO:0000256" key="5">
    <source>
        <dbReference type="ARBA" id="ARBA00023136"/>
    </source>
</evidence>
<gene>
    <name evidence="9" type="ORF">ACFO8L_36895</name>
</gene>
<dbReference type="InterPro" id="IPR000731">
    <property type="entry name" value="SSD"/>
</dbReference>
<evidence type="ECO:0000256" key="7">
    <source>
        <dbReference type="SAM" id="Phobius"/>
    </source>
</evidence>
<dbReference type="Proteomes" id="UP001595891">
    <property type="component" value="Unassembled WGS sequence"/>
</dbReference>
<name>A0ABV9EUC6_9ACTN</name>
<comment type="caution">
    <text evidence="9">The sequence shown here is derived from an EMBL/GenBank/DDBJ whole genome shotgun (WGS) entry which is preliminary data.</text>
</comment>
<organism evidence="9 10">
    <name type="scientific">Sphaerisporangium corydalis</name>
    <dbReference type="NCBI Taxonomy" id="1441875"/>
    <lineage>
        <taxon>Bacteria</taxon>
        <taxon>Bacillati</taxon>
        <taxon>Actinomycetota</taxon>
        <taxon>Actinomycetes</taxon>
        <taxon>Streptosporangiales</taxon>
        <taxon>Streptosporangiaceae</taxon>
        <taxon>Sphaerisporangium</taxon>
    </lineage>
</organism>
<dbReference type="EMBL" id="JBHSFN010000036">
    <property type="protein sequence ID" value="MFC4591719.1"/>
    <property type="molecule type" value="Genomic_DNA"/>
</dbReference>
<feature type="transmembrane region" description="Helical" evidence="7">
    <location>
        <begin position="285"/>
        <end position="304"/>
    </location>
</feature>
<keyword evidence="3 7" id="KW-0812">Transmembrane</keyword>
<feature type="transmembrane region" description="Helical" evidence="7">
    <location>
        <begin position="185"/>
        <end position="212"/>
    </location>
</feature>